<dbReference type="Proteomes" id="UP001163878">
    <property type="component" value="Chromosome"/>
</dbReference>
<dbReference type="CDD" id="cd00198">
    <property type="entry name" value="vWFA"/>
    <property type="match status" value="1"/>
</dbReference>
<dbReference type="PANTHER" id="PTHR24020">
    <property type="entry name" value="COLLAGEN ALPHA"/>
    <property type="match status" value="1"/>
</dbReference>
<dbReference type="Pfam" id="PF00092">
    <property type="entry name" value="VWA"/>
    <property type="match status" value="1"/>
</dbReference>
<evidence type="ECO:0000256" key="1">
    <source>
        <dbReference type="SAM" id="SignalP"/>
    </source>
</evidence>
<evidence type="ECO:0000259" key="2">
    <source>
        <dbReference type="PROSITE" id="PS50093"/>
    </source>
</evidence>
<dbReference type="RefSeq" id="WP_264249117.1">
    <property type="nucleotide sequence ID" value="NZ_CP107567.1"/>
</dbReference>
<dbReference type="SMART" id="SM00089">
    <property type="entry name" value="PKD"/>
    <property type="match status" value="2"/>
</dbReference>
<dbReference type="InterPro" id="IPR022409">
    <property type="entry name" value="PKD/Chitinase_dom"/>
</dbReference>
<reference evidence="4" key="1">
    <citation type="submission" date="2022-10" db="EMBL/GenBank/DDBJ databases">
        <title>Cytochrome P450 Catalyzes Benzene Ring Formation in the Biosynthesis of Trialkyl-Substituted Aromatic Polyketides.</title>
        <authorList>
            <person name="Zhao E."/>
            <person name="Ge H."/>
        </authorList>
    </citation>
    <scope>NUCLEOTIDE SEQUENCE</scope>
    <source>
        <strain evidence="4">NA0869</strain>
    </source>
</reference>
<dbReference type="SUPFAM" id="SSF53300">
    <property type="entry name" value="vWA-like"/>
    <property type="match status" value="1"/>
</dbReference>
<dbReference type="CDD" id="cd00146">
    <property type="entry name" value="PKD"/>
    <property type="match status" value="2"/>
</dbReference>
<feature type="domain" description="PKD" evidence="2">
    <location>
        <begin position="454"/>
        <end position="512"/>
    </location>
</feature>
<dbReference type="InterPro" id="IPR000601">
    <property type="entry name" value="PKD_dom"/>
</dbReference>
<dbReference type="InterPro" id="IPR050525">
    <property type="entry name" value="ECM_Assembly_Org"/>
</dbReference>
<dbReference type="InterPro" id="IPR002035">
    <property type="entry name" value="VWF_A"/>
</dbReference>
<dbReference type="PROSITE" id="PS50093">
    <property type="entry name" value="PKD"/>
    <property type="match status" value="1"/>
</dbReference>
<gene>
    <name evidence="4" type="ORF">OGH68_33115</name>
</gene>
<feature type="chain" id="PRO_5045346939" evidence="1">
    <location>
        <begin position="30"/>
        <end position="664"/>
    </location>
</feature>
<dbReference type="Pfam" id="PF18911">
    <property type="entry name" value="PKD_4"/>
    <property type="match status" value="1"/>
</dbReference>
<dbReference type="PANTHER" id="PTHR24020:SF84">
    <property type="entry name" value="VWFA DOMAIN-CONTAINING PROTEIN"/>
    <property type="match status" value="1"/>
</dbReference>
<evidence type="ECO:0000259" key="3">
    <source>
        <dbReference type="PROSITE" id="PS50234"/>
    </source>
</evidence>
<dbReference type="Gene3D" id="3.40.50.410">
    <property type="entry name" value="von Willebrand factor, type A domain"/>
    <property type="match status" value="1"/>
</dbReference>
<dbReference type="PROSITE" id="PS50234">
    <property type="entry name" value="VWFA"/>
    <property type="match status" value="1"/>
</dbReference>
<accession>A0ABY6IFN8</accession>
<dbReference type="InterPro" id="IPR035986">
    <property type="entry name" value="PKD_dom_sf"/>
</dbReference>
<keyword evidence="5" id="KW-1185">Reference proteome</keyword>
<evidence type="ECO:0000313" key="4">
    <source>
        <dbReference type="EMBL" id="UYQ65819.1"/>
    </source>
</evidence>
<dbReference type="EMBL" id="CP107567">
    <property type="protein sequence ID" value="UYQ65819.1"/>
    <property type="molecule type" value="Genomic_DNA"/>
</dbReference>
<proteinExistence type="predicted"/>
<dbReference type="Pfam" id="PF22352">
    <property type="entry name" value="K319L-like_PKD"/>
    <property type="match status" value="1"/>
</dbReference>
<dbReference type="Gene3D" id="2.60.40.10">
    <property type="entry name" value="Immunoglobulins"/>
    <property type="match status" value="2"/>
</dbReference>
<sequence>MPVRALVAGFVALALAVTGMVALAPGAAAAPVPDASASPTAVARYGASTVKLRLDGESSTQSTPTDLVLVLDESGSIDATEWGQLKDFAKSVVNGVAAHGLFTNGGRVGIVGFADGVTPPVSGLSGDKDAVLNAIDTNPKQNTGTCIACGLAEANAVMGADDPARNQLVIVITDGEATSGNTAAEAAALQAKATVFAVGVGGGIQQATLEVIASGPGSDNTFSAGDFGSIDTLLKQIVEAVVVPGATHPSVVVTLDTPWELVAGTVTANLAGSAVNNVTADGFTWSRADLGDEDLEITYQVKHRGAPCGPLDVNKSVVYHDDQNASVTFPKVVVTVNCLPPVADAGPDKTVDEGSAVTLDGSASHDPDGTVVSYAWSGADAGVGALANAGATVATYNGLDDGGDAVTLTVTDDNGLTDDDSTTVTVKNVAPDLALNTCPVDPHAVNTDVSFAGTFTDPGTLDTHTMSVDWGDGTSTDVPGVNSPVGSAHQYAAAGIYDIAVTVTDDDGGSDTRHCGFVVVYDPNGGFVTGGGWINSPAGAYPADPGATGRANFGFVSKYKKGATAPTGSTEFQFKAGNLNFHSGDHQWLVVAGDKAIFKGTGTVNGAAGYSFMLSAVDSSPDTFRMRVWKTADDTLVYDNQIGSAPDADPTTTLGGGSIVIHKG</sequence>
<dbReference type="InterPro" id="IPR036465">
    <property type="entry name" value="vWFA_dom_sf"/>
</dbReference>
<name>A0ABY6IFN8_STRPE</name>
<feature type="signal peptide" evidence="1">
    <location>
        <begin position="1"/>
        <end position="29"/>
    </location>
</feature>
<protein>
    <submittedName>
        <fullName evidence="4">VWA domain-containing protein</fullName>
    </submittedName>
</protein>
<dbReference type="PRINTS" id="PR00453">
    <property type="entry name" value="VWFADOMAIN"/>
</dbReference>
<dbReference type="SMART" id="SM00327">
    <property type="entry name" value="VWA"/>
    <property type="match status" value="1"/>
</dbReference>
<dbReference type="SUPFAM" id="SSF49299">
    <property type="entry name" value="PKD domain"/>
    <property type="match status" value="2"/>
</dbReference>
<evidence type="ECO:0000313" key="5">
    <source>
        <dbReference type="Proteomes" id="UP001163878"/>
    </source>
</evidence>
<dbReference type="InterPro" id="IPR013783">
    <property type="entry name" value="Ig-like_fold"/>
</dbReference>
<organism evidence="4 5">
    <name type="scientific">Streptomyces peucetius</name>
    <dbReference type="NCBI Taxonomy" id="1950"/>
    <lineage>
        <taxon>Bacteria</taxon>
        <taxon>Bacillati</taxon>
        <taxon>Actinomycetota</taxon>
        <taxon>Actinomycetes</taxon>
        <taxon>Kitasatosporales</taxon>
        <taxon>Streptomycetaceae</taxon>
        <taxon>Streptomyces</taxon>
    </lineage>
</organism>
<feature type="domain" description="VWFA" evidence="3">
    <location>
        <begin position="66"/>
        <end position="237"/>
    </location>
</feature>
<keyword evidence="1" id="KW-0732">Signal</keyword>